<feature type="domain" description="Aminotransferase class I/classII large" evidence="2">
    <location>
        <begin position="40"/>
        <end position="412"/>
    </location>
</feature>
<reference evidence="3 4" key="1">
    <citation type="submission" date="2016-07" db="EMBL/GenBank/DDBJ databases">
        <title>Pervasive Adenine N6-methylation of Active Genes in Fungi.</title>
        <authorList>
            <consortium name="DOE Joint Genome Institute"/>
            <person name="Mondo S.J."/>
            <person name="Dannebaum R.O."/>
            <person name="Kuo R.C."/>
            <person name="Labutti K."/>
            <person name="Haridas S."/>
            <person name="Kuo A."/>
            <person name="Salamov A."/>
            <person name="Ahrendt S.R."/>
            <person name="Lipzen A."/>
            <person name="Sullivan W."/>
            <person name="Andreopoulos W.B."/>
            <person name="Clum A."/>
            <person name="Lindquist E."/>
            <person name="Daum C."/>
            <person name="Ramamoorthy G.K."/>
            <person name="Gryganskyi A."/>
            <person name="Culley D."/>
            <person name="Magnuson J.K."/>
            <person name="James T.Y."/>
            <person name="O'Malley M.A."/>
            <person name="Stajich J.E."/>
            <person name="Spatafora J.W."/>
            <person name="Visel A."/>
            <person name="Grigoriev I.V."/>
        </authorList>
    </citation>
    <scope>NUCLEOTIDE SEQUENCE [LARGE SCALE GENOMIC DNA]</scope>
    <source>
        <strain evidence="3 4">CBS 931.73</strain>
    </source>
</reference>
<dbReference type="InParanoid" id="A0A1Y1YZ78"/>
<dbReference type="OrthoDB" id="7042322at2759"/>
<dbReference type="InterPro" id="IPR050478">
    <property type="entry name" value="Ethylene_sulfur-biosynth"/>
</dbReference>
<dbReference type="GO" id="GO:0030170">
    <property type="term" value="F:pyridoxal phosphate binding"/>
    <property type="evidence" value="ECO:0007669"/>
    <property type="project" value="InterPro"/>
</dbReference>
<organism evidence="3 4">
    <name type="scientific">Basidiobolus meristosporus CBS 931.73</name>
    <dbReference type="NCBI Taxonomy" id="1314790"/>
    <lineage>
        <taxon>Eukaryota</taxon>
        <taxon>Fungi</taxon>
        <taxon>Fungi incertae sedis</taxon>
        <taxon>Zoopagomycota</taxon>
        <taxon>Entomophthoromycotina</taxon>
        <taxon>Basidiobolomycetes</taxon>
        <taxon>Basidiobolales</taxon>
        <taxon>Basidiobolaceae</taxon>
        <taxon>Basidiobolus</taxon>
    </lineage>
</organism>
<keyword evidence="4" id="KW-1185">Reference proteome</keyword>
<dbReference type="Pfam" id="PF00155">
    <property type="entry name" value="Aminotran_1_2"/>
    <property type="match status" value="1"/>
</dbReference>
<dbReference type="PANTHER" id="PTHR43795:SF39">
    <property type="entry name" value="AMINOTRANSFERASE CLASS I_CLASSII DOMAIN-CONTAINING PROTEIN"/>
    <property type="match status" value="1"/>
</dbReference>
<dbReference type="Proteomes" id="UP000193498">
    <property type="component" value="Unassembled WGS sequence"/>
</dbReference>
<dbReference type="Gene3D" id="3.90.1150.10">
    <property type="entry name" value="Aspartate Aminotransferase, domain 1"/>
    <property type="match status" value="1"/>
</dbReference>
<proteinExistence type="predicted"/>
<dbReference type="EMBL" id="MCFE01000051">
    <property type="protein sequence ID" value="ORY02997.1"/>
    <property type="molecule type" value="Genomic_DNA"/>
</dbReference>
<keyword evidence="3" id="KW-0808">Transferase</keyword>
<dbReference type="InterPro" id="IPR015422">
    <property type="entry name" value="PyrdxlP-dep_Trfase_small"/>
</dbReference>
<dbReference type="GO" id="GO:0006520">
    <property type="term" value="P:amino acid metabolic process"/>
    <property type="evidence" value="ECO:0007669"/>
    <property type="project" value="TreeGrafter"/>
</dbReference>
<dbReference type="PRINTS" id="PR00753">
    <property type="entry name" value="ACCSYNTHASE"/>
</dbReference>
<evidence type="ECO:0000256" key="1">
    <source>
        <dbReference type="ARBA" id="ARBA00022898"/>
    </source>
</evidence>
<keyword evidence="1" id="KW-0663">Pyridoxal phosphate</keyword>
<gene>
    <name evidence="3" type="ORF">K493DRAFT_276827</name>
</gene>
<protein>
    <submittedName>
        <fullName evidence="3">PLP-dependent transferase</fullName>
    </submittedName>
</protein>
<dbReference type="GO" id="GO:0008483">
    <property type="term" value="F:transaminase activity"/>
    <property type="evidence" value="ECO:0007669"/>
    <property type="project" value="TreeGrafter"/>
</dbReference>
<accession>A0A1Y1YZ78</accession>
<dbReference type="PANTHER" id="PTHR43795">
    <property type="entry name" value="BIFUNCTIONAL ASPARTATE AMINOTRANSFERASE AND GLUTAMATE/ASPARTATE-PREPHENATE AMINOTRANSFERASE-RELATED"/>
    <property type="match status" value="1"/>
</dbReference>
<dbReference type="Gene3D" id="3.40.640.10">
    <property type="entry name" value="Type I PLP-dependent aspartate aminotransferase-like (Major domain)"/>
    <property type="match status" value="1"/>
</dbReference>
<dbReference type="AlphaFoldDB" id="A0A1Y1YZ78"/>
<sequence length="429" mass="48805">MKYLSDRSKHVHQVPKPLIEGGLRYMANPYNVNTNSEGIINIGVAENSLMHEELLQKLKPVLTLEKEFFNYGMMCGTLELRTLLAGLFNRHYNPAVPVQASHITVHNGAGPSIDLLAYIISDPGDGVLITTPYYGGFDYDFAAHAETKVVPVDLNGTDPFQMDHIDRLECAISKAKGEGIRVRAILLCNPHNPLGRCYPAEVLVEILRFANRHQIHVISDEIYGLSWFKRDSEETPFTSLLSIPNLSDLIDPKLVHFIWSFSKDFCMNGLRVGIVMSPFNPEVVQTLQALSMFNAIPNTSDHLMCQLLKDTTWVDWFIQENQRRLLENYTKTQELLERNQIQYHPCTAGHFIWTDFTSTIQRIATTHGLEKSERILWNAFLENGVYSSLGEAFHSSEPGYFRITFSIPWETLSLGLSRLIRVVNSFEEK</sequence>
<evidence type="ECO:0000313" key="4">
    <source>
        <dbReference type="Proteomes" id="UP000193498"/>
    </source>
</evidence>
<dbReference type="InterPro" id="IPR015424">
    <property type="entry name" value="PyrdxlP-dep_Trfase"/>
</dbReference>
<dbReference type="InterPro" id="IPR004839">
    <property type="entry name" value="Aminotransferase_I/II_large"/>
</dbReference>
<evidence type="ECO:0000259" key="2">
    <source>
        <dbReference type="Pfam" id="PF00155"/>
    </source>
</evidence>
<evidence type="ECO:0000313" key="3">
    <source>
        <dbReference type="EMBL" id="ORY02997.1"/>
    </source>
</evidence>
<dbReference type="SUPFAM" id="SSF53383">
    <property type="entry name" value="PLP-dependent transferases"/>
    <property type="match status" value="1"/>
</dbReference>
<dbReference type="InterPro" id="IPR015421">
    <property type="entry name" value="PyrdxlP-dep_Trfase_major"/>
</dbReference>
<dbReference type="CDD" id="cd00609">
    <property type="entry name" value="AAT_like"/>
    <property type="match status" value="1"/>
</dbReference>
<dbReference type="STRING" id="1314790.A0A1Y1YZ78"/>
<comment type="caution">
    <text evidence="3">The sequence shown here is derived from an EMBL/GenBank/DDBJ whole genome shotgun (WGS) entry which is preliminary data.</text>
</comment>
<name>A0A1Y1YZ78_9FUNG</name>